<feature type="compositionally biased region" description="Acidic residues" evidence="1">
    <location>
        <begin position="422"/>
        <end position="434"/>
    </location>
</feature>
<feature type="transmembrane region" description="Helical" evidence="2">
    <location>
        <begin position="206"/>
        <end position="226"/>
    </location>
</feature>
<proteinExistence type="predicted"/>
<dbReference type="AlphaFoldDB" id="A0A9P6JSB8"/>
<keyword evidence="2" id="KW-1133">Transmembrane helix</keyword>
<keyword evidence="2" id="KW-0812">Transmembrane</keyword>
<gene>
    <name evidence="3" type="ORF">CPB83DRAFT_787889</name>
</gene>
<evidence type="ECO:0000313" key="4">
    <source>
        <dbReference type="Proteomes" id="UP000807306"/>
    </source>
</evidence>
<name>A0A9P6JSB8_9AGAR</name>
<feature type="compositionally biased region" description="Polar residues" evidence="1">
    <location>
        <begin position="343"/>
        <end position="370"/>
    </location>
</feature>
<reference evidence="3" key="1">
    <citation type="submission" date="2020-11" db="EMBL/GenBank/DDBJ databases">
        <authorList>
            <consortium name="DOE Joint Genome Institute"/>
            <person name="Ahrendt S."/>
            <person name="Riley R."/>
            <person name="Andreopoulos W."/>
            <person name="Labutti K."/>
            <person name="Pangilinan J."/>
            <person name="Ruiz-Duenas F.J."/>
            <person name="Barrasa J.M."/>
            <person name="Sanchez-Garcia M."/>
            <person name="Camarero S."/>
            <person name="Miyauchi S."/>
            <person name="Serrano A."/>
            <person name="Linde D."/>
            <person name="Babiker R."/>
            <person name="Drula E."/>
            <person name="Ayuso-Fernandez I."/>
            <person name="Pacheco R."/>
            <person name="Padilla G."/>
            <person name="Ferreira P."/>
            <person name="Barriuso J."/>
            <person name="Kellner H."/>
            <person name="Castanera R."/>
            <person name="Alfaro M."/>
            <person name="Ramirez L."/>
            <person name="Pisabarro A.G."/>
            <person name="Kuo A."/>
            <person name="Tritt A."/>
            <person name="Lipzen A."/>
            <person name="He G."/>
            <person name="Yan M."/>
            <person name="Ng V."/>
            <person name="Cullen D."/>
            <person name="Martin F."/>
            <person name="Rosso M.-N."/>
            <person name="Henrissat B."/>
            <person name="Hibbett D."/>
            <person name="Martinez A.T."/>
            <person name="Grigoriev I.V."/>
        </authorList>
    </citation>
    <scope>NUCLEOTIDE SEQUENCE</scope>
    <source>
        <strain evidence="3">CBS 506.95</strain>
    </source>
</reference>
<accession>A0A9P6JSB8</accession>
<feature type="region of interest" description="Disordered" evidence="1">
    <location>
        <begin position="289"/>
        <end position="455"/>
    </location>
</feature>
<dbReference type="EMBL" id="MU157838">
    <property type="protein sequence ID" value="KAF9530763.1"/>
    <property type="molecule type" value="Genomic_DNA"/>
</dbReference>
<feature type="compositionally biased region" description="Polar residues" evidence="1">
    <location>
        <begin position="410"/>
        <end position="419"/>
    </location>
</feature>
<comment type="caution">
    <text evidence="3">The sequence shown here is derived from an EMBL/GenBank/DDBJ whole genome shotgun (WGS) entry which is preliminary data.</text>
</comment>
<evidence type="ECO:0000256" key="2">
    <source>
        <dbReference type="SAM" id="Phobius"/>
    </source>
</evidence>
<protein>
    <submittedName>
        <fullName evidence="3">Uncharacterized protein</fullName>
    </submittedName>
</protein>
<feature type="compositionally biased region" description="Low complexity" evidence="1">
    <location>
        <begin position="526"/>
        <end position="538"/>
    </location>
</feature>
<feature type="non-terminal residue" evidence="3">
    <location>
        <position position="589"/>
    </location>
</feature>
<feature type="compositionally biased region" description="Pro residues" evidence="1">
    <location>
        <begin position="21"/>
        <end position="33"/>
    </location>
</feature>
<feature type="region of interest" description="Disordered" evidence="1">
    <location>
        <begin position="509"/>
        <end position="540"/>
    </location>
</feature>
<feature type="region of interest" description="Disordered" evidence="1">
    <location>
        <begin position="1"/>
        <end position="35"/>
    </location>
</feature>
<evidence type="ECO:0000313" key="3">
    <source>
        <dbReference type="EMBL" id="KAF9530763.1"/>
    </source>
</evidence>
<organism evidence="3 4">
    <name type="scientific">Crepidotus variabilis</name>
    <dbReference type="NCBI Taxonomy" id="179855"/>
    <lineage>
        <taxon>Eukaryota</taxon>
        <taxon>Fungi</taxon>
        <taxon>Dikarya</taxon>
        <taxon>Basidiomycota</taxon>
        <taxon>Agaricomycotina</taxon>
        <taxon>Agaricomycetes</taxon>
        <taxon>Agaricomycetidae</taxon>
        <taxon>Agaricales</taxon>
        <taxon>Agaricineae</taxon>
        <taxon>Crepidotaceae</taxon>
        <taxon>Crepidotus</taxon>
    </lineage>
</organism>
<keyword evidence="4" id="KW-1185">Reference proteome</keyword>
<dbReference type="OrthoDB" id="3363836at2759"/>
<feature type="compositionally biased region" description="Basic residues" evidence="1">
    <location>
        <begin position="1"/>
        <end position="15"/>
    </location>
</feature>
<dbReference type="Proteomes" id="UP000807306">
    <property type="component" value="Unassembled WGS sequence"/>
</dbReference>
<evidence type="ECO:0000256" key="1">
    <source>
        <dbReference type="SAM" id="MobiDB-lite"/>
    </source>
</evidence>
<keyword evidence="2" id="KW-0472">Membrane</keyword>
<sequence>MGTGHLKVKHKHLKSRAAQPAPEPEPVTQPEPQDPAQEIGHELVKRADCANGLYTSPTLGSTHDSLQSLSIAWDSTCLLQPTASSTTTPNPKTLELDIYLYSPLSSFPRIHVWQKIFNSRGSYDAKLMPRWWNSTSSQTLQIIIVQTGQAPFQARYPNGPVFTATYTQPASGMPIEADTNQVDSGITQINDLAIQNTKKSIPGKTAAGLLIPLLFIALGVGAYIRWKRTRGQEKRKKWTEKVDQRMSTISGDWKSVSAAGANAAIRQSMALGSRASGFSSFGGARGSQYVLEDGDGEDTPNSSSGEKRTGVGLRHGPSASTPSLGGERVSRVSFAPDNHPRHSQSQSMYSGGNASRTSLADSSGGRQSMDSNRRTRAFHTGHVPPVPAIPDSINSPNSAMPLVSGHNKSKSSLSHYAVSNNSDDEDDGSDEGDITDGKKTFSPRQTAGALTLTPEDIRARIAAGRARSGSSAANGGAKDMGGADDLLPALSMMRTGSLDPSQPDEYLLRSQTPTTPTLPEAAHPKALSSHTSSAATASPVMPSMPMQAMPTASTGAVMSPDEMLKAYADRKKALAAAASGGGAGSTSSI</sequence>